<dbReference type="OrthoDB" id="3237269at2759"/>
<dbReference type="InterPro" id="IPR025887">
    <property type="entry name" value="Glyco_hydro_31_N_dom"/>
</dbReference>
<keyword evidence="4" id="KW-1185">Reference proteome</keyword>
<sequence>MLASGMRSILVLYLCTVAHVIAVDRLKFKACEQSGFCRRQRAVNSPTGYEVVKGTAKFNDTAFSAEIKAEGITLNLYLVALQDSTFRIVIDEPGNAIRERYRPLDALKERDPKQQKLKKVKTDNATSKLVTEDGHRVVITHDPFRIDFYSQEVLVTSINSAGLLMVEPFKKKVLLSDRENGYWEETFKDHKDAKPYAFSFQLHVYWLIFSRNYEPYRLYNLDVFEYDLNSPMALYGSIPYMVGVSDKRTTGVLWLNSAETWVDIEHTSADKVDNVFICFIIT</sequence>
<dbReference type="GO" id="GO:0030246">
    <property type="term" value="F:carbohydrate binding"/>
    <property type="evidence" value="ECO:0007669"/>
    <property type="project" value="InterPro"/>
</dbReference>
<dbReference type="CDD" id="cd14752">
    <property type="entry name" value="GH31_N"/>
    <property type="match status" value="1"/>
</dbReference>
<gene>
    <name evidence="3" type="ORF">NECAME_16707</name>
</gene>
<organism evidence="3 4">
    <name type="scientific">Necator americanus</name>
    <name type="common">Human hookworm</name>
    <dbReference type="NCBI Taxonomy" id="51031"/>
    <lineage>
        <taxon>Eukaryota</taxon>
        <taxon>Metazoa</taxon>
        <taxon>Ecdysozoa</taxon>
        <taxon>Nematoda</taxon>
        <taxon>Chromadorea</taxon>
        <taxon>Rhabditida</taxon>
        <taxon>Rhabditina</taxon>
        <taxon>Rhabditomorpha</taxon>
        <taxon>Strongyloidea</taxon>
        <taxon>Ancylostomatidae</taxon>
        <taxon>Bunostominae</taxon>
        <taxon>Necator</taxon>
    </lineage>
</organism>
<dbReference type="Pfam" id="PF13802">
    <property type="entry name" value="Gal_mutarotas_2"/>
    <property type="match status" value="1"/>
</dbReference>
<dbReference type="PANTHER" id="PTHR22762:SF145">
    <property type="entry name" value="GLYCOSIDE HYDROLASE FAMILY 31 N-TERMINAL DOMAIN-CONTAINING PROTEIN"/>
    <property type="match status" value="1"/>
</dbReference>
<dbReference type="OMA" id="NTDNARY"/>
<feature type="domain" description="Glycoside hydrolase family 31 N-terminal" evidence="2">
    <location>
        <begin position="78"/>
        <end position="263"/>
    </location>
</feature>
<dbReference type="EMBL" id="KI657693">
    <property type="protein sequence ID" value="ETN85648.1"/>
    <property type="molecule type" value="Genomic_DNA"/>
</dbReference>
<keyword evidence="1" id="KW-0732">Signal</keyword>
<reference evidence="4" key="1">
    <citation type="journal article" date="2014" name="Nat. Genet.">
        <title>Genome of the human hookworm Necator americanus.</title>
        <authorList>
            <person name="Tang Y.T."/>
            <person name="Gao X."/>
            <person name="Rosa B.A."/>
            <person name="Abubucker S."/>
            <person name="Hallsworth-Pepin K."/>
            <person name="Martin J."/>
            <person name="Tyagi R."/>
            <person name="Heizer E."/>
            <person name="Zhang X."/>
            <person name="Bhonagiri-Palsikar V."/>
            <person name="Minx P."/>
            <person name="Warren W.C."/>
            <person name="Wang Q."/>
            <person name="Zhan B."/>
            <person name="Hotez P.J."/>
            <person name="Sternberg P.W."/>
            <person name="Dougall A."/>
            <person name="Gaze S.T."/>
            <person name="Mulvenna J."/>
            <person name="Sotillo J."/>
            <person name="Ranganathan S."/>
            <person name="Rabelo E.M."/>
            <person name="Wilson R.K."/>
            <person name="Felgner P.L."/>
            <person name="Bethony J."/>
            <person name="Hawdon J.M."/>
            <person name="Gasser R.B."/>
            <person name="Loukas A."/>
            <person name="Mitreva M."/>
        </authorList>
    </citation>
    <scope>NUCLEOTIDE SEQUENCE [LARGE SCALE GENOMIC DNA]</scope>
</reference>
<dbReference type="STRING" id="51031.W2TUZ7"/>
<evidence type="ECO:0000313" key="3">
    <source>
        <dbReference type="EMBL" id="ETN85648.1"/>
    </source>
</evidence>
<dbReference type="GO" id="GO:0006491">
    <property type="term" value="P:N-glycan processing"/>
    <property type="evidence" value="ECO:0007669"/>
    <property type="project" value="TreeGrafter"/>
</dbReference>
<proteinExistence type="predicted"/>
<dbReference type="GO" id="GO:0005975">
    <property type="term" value="P:carbohydrate metabolic process"/>
    <property type="evidence" value="ECO:0007669"/>
    <property type="project" value="InterPro"/>
</dbReference>
<evidence type="ECO:0000259" key="2">
    <source>
        <dbReference type="Pfam" id="PF13802"/>
    </source>
</evidence>
<accession>W2TUZ7</accession>
<feature type="signal peptide" evidence="1">
    <location>
        <begin position="1"/>
        <end position="22"/>
    </location>
</feature>
<feature type="chain" id="PRO_5004825382" description="Glycoside hydrolase family 31 N-terminal domain-containing protein" evidence="1">
    <location>
        <begin position="23"/>
        <end position="282"/>
    </location>
</feature>
<dbReference type="Proteomes" id="UP000053676">
    <property type="component" value="Unassembled WGS sequence"/>
</dbReference>
<evidence type="ECO:0000256" key="1">
    <source>
        <dbReference type="SAM" id="SignalP"/>
    </source>
</evidence>
<dbReference type="InterPro" id="IPR011013">
    <property type="entry name" value="Gal_mutarotase_sf_dom"/>
</dbReference>
<dbReference type="GO" id="GO:0090599">
    <property type="term" value="F:alpha-glucosidase activity"/>
    <property type="evidence" value="ECO:0007669"/>
    <property type="project" value="TreeGrafter"/>
</dbReference>
<dbReference type="Gene3D" id="2.60.40.1760">
    <property type="entry name" value="glycosyl hydrolase (family 31)"/>
    <property type="match status" value="1"/>
</dbReference>
<dbReference type="SUPFAM" id="SSF74650">
    <property type="entry name" value="Galactose mutarotase-like"/>
    <property type="match status" value="1"/>
</dbReference>
<dbReference type="PANTHER" id="PTHR22762">
    <property type="entry name" value="ALPHA-GLUCOSIDASE"/>
    <property type="match status" value="1"/>
</dbReference>
<dbReference type="AlphaFoldDB" id="W2TUZ7"/>
<evidence type="ECO:0000313" key="4">
    <source>
        <dbReference type="Proteomes" id="UP000053676"/>
    </source>
</evidence>
<protein>
    <recommendedName>
        <fullName evidence="2">Glycoside hydrolase family 31 N-terminal domain-containing protein</fullName>
    </recommendedName>
</protein>
<dbReference type="KEGG" id="nai:NECAME_16707"/>
<name>W2TUZ7_NECAM</name>